<reference evidence="2" key="2">
    <citation type="submission" date="2021-08" db="EMBL/GenBank/DDBJ databases">
        <authorList>
            <person name="Tani A."/>
            <person name="Ola A."/>
            <person name="Ogura Y."/>
            <person name="Katsura K."/>
            <person name="Hayashi T."/>
        </authorList>
    </citation>
    <scope>NUCLEOTIDE SEQUENCE</scope>
    <source>
        <strain evidence="2">KCTC 52305</strain>
    </source>
</reference>
<evidence type="ECO:0000313" key="2">
    <source>
        <dbReference type="EMBL" id="GJD51221.1"/>
    </source>
</evidence>
<comment type="caution">
    <text evidence="2">The sequence shown here is derived from an EMBL/GenBank/DDBJ whole genome shotgun (WGS) entry which is preliminary data.</text>
</comment>
<reference evidence="2" key="1">
    <citation type="journal article" date="2021" name="Front. Microbiol.">
        <title>Comprehensive Comparative Genomics and Phenotyping of Methylobacterium Species.</title>
        <authorList>
            <person name="Alessa O."/>
            <person name="Ogura Y."/>
            <person name="Fujitani Y."/>
            <person name="Takami H."/>
            <person name="Hayashi T."/>
            <person name="Sahin N."/>
            <person name="Tani A."/>
        </authorList>
    </citation>
    <scope>NUCLEOTIDE SEQUENCE</scope>
    <source>
        <strain evidence="2">KCTC 52305</strain>
    </source>
</reference>
<gene>
    <name evidence="2" type="ORF">OPKNFCMD_3973</name>
</gene>
<keyword evidence="1" id="KW-0812">Transmembrane</keyword>
<evidence type="ECO:0000256" key="1">
    <source>
        <dbReference type="SAM" id="Phobius"/>
    </source>
</evidence>
<dbReference type="Proteomes" id="UP001055167">
    <property type="component" value="Unassembled WGS sequence"/>
</dbReference>
<sequence length="70" mass="7647">MLCRQHSIDPTPEQIRAVPSRSLKWHRWPTALPRAANDNRHPSLSAAIKAGWLAVNALAGVGLIAIALME</sequence>
<accession>A0ABQ4R1Q6</accession>
<dbReference type="EMBL" id="BPQH01000012">
    <property type="protein sequence ID" value="GJD51221.1"/>
    <property type="molecule type" value="Genomic_DNA"/>
</dbReference>
<name>A0ABQ4R1Q6_9HYPH</name>
<evidence type="ECO:0000313" key="3">
    <source>
        <dbReference type="Proteomes" id="UP001055167"/>
    </source>
</evidence>
<proteinExistence type="predicted"/>
<feature type="transmembrane region" description="Helical" evidence="1">
    <location>
        <begin position="50"/>
        <end position="69"/>
    </location>
</feature>
<keyword evidence="1" id="KW-0472">Membrane</keyword>
<dbReference type="RefSeq" id="WP_128561161.1">
    <property type="nucleotide sequence ID" value="NZ_BPQH01000012.1"/>
</dbReference>
<keyword evidence="3" id="KW-1185">Reference proteome</keyword>
<organism evidence="2 3">
    <name type="scientific">Methylobacterium crusticola</name>
    <dbReference type="NCBI Taxonomy" id="1697972"/>
    <lineage>
        <taxon>Bacteria</taxon>
        <taxon>Pseudomonadati</taxon>
        <taxon>Pseudomonadota</taxon>
        <taxon>Alphaproteobacteria</taxon>
        <taxon>Hyphomicrobiales</taxon>
        <taxon>Methylobacteriaceae</taxon>
        <taxon>Methylobacterium</taxon>
    </lineage>
</organism>
<keyword evidence="1" id="KW-1133">Transmembrane helix</keyword>
<protein>
    <submittedName>
        <fullName evidence="2">Uncharacterized protein</fullName>
    </submittedName>
</protein>